<keyword evidence="5 7" id="KW-1133">Transmembrane helix</keyword>
<feature type="transmembrane region" description="Helical" evidence="7">
    <location>
        <begin position="213"/>
        <end position="242"/>
    </location>
</feature>
<protein>
    <recommendedName>
        <fullName evidence="7">TRAP transporter large permease protein</fullName>
    </recommendedName>
</protein>
<keyword evidence="6 7" id="KW-0472">Membrane</keyword>
<dbReference type="AlphaFoldDB" id="Q2T0D3"/>
<dbReference type="Proteomes" id="UP000001930">
    <property type="component" value="Chromosome I"/>
</dbReference>
<feature type="transmembrane region" description="Helical" evidence="7">
    <location>
        <begin position="409"/>
        <end position="431"/>
    </location>
</feature>
<sequence length="559" mass="58863">MLYAGGDKTLRGVANFLSDPACPFELTLHRMMTALGNGDFFATSYFGQEAIDMMPALQIPRTVDLAGVIVGFLCIAMSAFMRLVASRRAHVCIALALLAALIGGGWLARDAMAILGNLNLVLDFVVLLGAAIAIGVPIAFAFGAATVGYLLVVTHVPLSIVIGQMTDGMTNLVLLAIPMFVLLGLLLEATGIARRLVELIAMFVGRTRGGLNVVLVAAMFLVSGISGSKLADMAAVTPVLFPEMERRGQQRAEMIALLATSAAMAELIPPSLVLIIVGTVCNLSIQSLFIGGLMPAVVASLGLIAVTLLRARRRSERADATTTSRAAAALPVHPATAVFERGHGARRWRVFFAALPGLVLPFMIRYFVVEGITTATEVSTVGIVYTLAVGILVHREFNWHKLYPMLRETAVLTGAIMLMIAMATAMSWALTQAGFASALARMLEHAPGGKVTFMALSIALFITLGALLEGIPAIVLFGPLLFPIALQLHIDGIHYAIVVVLSMSIGMFAPPIGVGYYGACAVGKCDPDRGATAMLPYLGALLAALVVIAAVPWLSTVAV</sequence>
<evidence type="ECO:0000256" key="6">
    <source>
        <dbReference type="ARBA" id="ARBA00023136"/>
    </source>
</evidence>
<comment type="subcellular location">
    <subcellularLocation>
        <location evidence="1 7">Cell inner membrane</location>
        <topology evidence="1 7">Multi-pass membrane protein</topology>
    </subcellularLocation>
</comment>
<evidence type="ECO:0000256" key="7">
    <source>
        <dbReference type="RuleBase" id="RU369079"/>
    </source>
</evidence>
<dbReference type="GO" id="GO:0005886">
    <property type="term" value="C:plasma membrane"/>
    <property type="evidence" value="ECO:0007669"/>
    <property type="project" value="UniProtKB-SubCell"/>
</dbReference>
<feature type="transmembrane region" description="Helical" evidence="7">
    <location>
        <begin position="451"/>
        <end position="481"/>
    </location>
</feature>
<feature type="transmembrane region" description="Helical" evidence="7">
    <location>
        <begin position="534"/>
        <end position="554"/>
    </location>
</feature>
<feature type="transmembrane region" description="Helical" evidence="7">
    <location>
        <begin position="288"/>
        <end position="309"/>
    </location>
</feature>
<feature type="transmembrane region" description="Helical" evidence="7">
    <location>
        <begin position="493"/>
        <end position="514"/>
    </location>
</feature>
<feature type="domain" description="TRAP C4-dicarboxylate transport system permease DctM subunit" evidence="8">
    <location>
        <begin position="126"/>
        <end position="554"/>
    </location>
</feature>
<evidence type="ECO:0000256" key="5">
    <source>
        <dbReference type="ARBA" id="ARBA00022989"/>
    </source>
</evidence>
<evidence type="ECO:0000256" key="1">
    <source>
        <dbReference type="ARBA" id="ARBA00004429"/>
    </source>
</evidence>
<gene>
    <name evidence="9" type="ordered locus">BTH_I0810</name>
</gene>
<feature type="transmembrane region" description="Helical" evidence="7">
    <location>
        <begin position="120"/>
        <end position="152"/>
    </location>
</feature>
<name>Q2T0D3_BURTA</name>
<dbReference type="HOGENOM" id="CLU_019824_4_1_4"/>
<feature type="transmembrane region" description="Helical" evidence="7">
    <location>
        <begin position="172"/>
        <end position="193"/>
    </location>
</feature>
<keyword evidence="3 7" id="KW-0997">Cell inner membrane</keyword>
<evidence type="ECO:0000256" key="2">
    <source>
        <dbReference type="ARBA" id="ARBA00022475"/>
    </source>
</evidence>
<comment type="function">
    <text evidence="7">Part of the tripartite ATP-independent periplasmic (TRAP) transport system.</text>
</comment>
<feature type="transmembrane region" description="Helical" evidence="7">
    <location>
        <begin position="350"/>
        <end position="368"/>
    </location>
</feature>
<dbReference type="InterPro" id="IPR010656">
    <property type="entry name" value="DctM"/>
</dbReference>
<evidence type="ECO:0000313" key="10">
    <source>
        <dbReference type="Proteomes" id="UP000001930"/>
    </source>
</evidence>
<keyword evidence="10" id="KW-1185">Reference proteome</keyword>
<keyword evidence="2" id="KW-1003">Cell membrane</keyword>
<dbReference type="EMBL" id="CP000086">
    <property type="protein sequence ID" value="ABC38618.1"/>
    <property type="molecule type" value="Genomic_DNA"/>
</dbReference>
<evidence type="ECO:0000256" key="3">
    <source>
        <dbReference type="ARBA" id="ARBA00022519"/>
    </source>
</evidence>
<comment type="subunit">
    <text evidence="7">The complex comprises the extracytoplasmic solute receptor protein and the two transmembrane proteins.</text>
</comment>
<organism evidence="9 10">
    <name type="scientific">Burkholderia thailandensis (strain ATCC 700388 / DSM 13276 / CCUG 48851 / CIP 106301 / E264)</name>
    <dbReference type="NCBI Taxonomy" id="271848"/>
    <lineage>
        <taxon>Bacteria</taxon>
        <taxon>Pseudomonadati</taxon>
        <taxon>Pseudomonadota</taxon>
        <taxon>Betaproteobacteria</taxon>
        <taxon>Burkholderiales</taxon>
        <taxon>Burkholderiaceae</taxon>
        <taxon>Burkholderia</taxon>
        <taxon>pseudomallei group</taxon>
    </lineage>
</organism>
<dbReference type="PANTHER" id="PTHR33362:SF2">
    <property type="entry name" value="TRAP TRANSPORTER LARGE PERMEASE PROTEIN"/>
    <property type="match status" value="1"/>
</dbReference>
<feature type="transmembrane region" description="Helical" evidence="7">
    <location>
        <begin position="254"/>
        <end position="276"/>
    </location>
</feature>
<feature type="transmembrane region" description="Helical" evidence="7">
    <location>
        <begin position="65"/>
        <end position="84"/>
    </location>
</feature>
<evidence type="ECO:0000313" key="9">
    <source>
        <dbReference type="EMBL" id="ABC38618.1"/>
    </source>
</evidence>
<proteinExistence type="inferred from homology"/>
<accession>Q2T0D3</accession>
<reference evidence="9 10" key="1">
    <citation type="journal article" date="2005" name="BMC Genomics">
        <title>Bacterial genome adaptation to niches: divergence of the potential virulence genes in three Burkholderia species of different survival strategies.</title>
        <authorList>
            <person name="Kim H.S."/>
            <person name="Schell M.A."/>
            <person name="Yu Y."/>
            <person name="Ulrich R.L."/>
            <person name="Sarria S.H."/>
            <person name="Nierman W.C."/>
            <person name="DeShazer D."/>
        </authorList>
    </citation>
    <scope>NUCLEOTIDE SEQUENCE [LARGE SCALE GENOMIC DNA]</scope>
    <source>
        <strain evidence="10">ATCC 700388 / DSM 13276 / CCUG 48851 / CIP 106301 / E264</strain>
    </source>
</reference>
<evidence type="ECO:0000256" key="4">
    <source>
        <dbReference type="ARBA" id="ARBA00022692"/>
    </source>
</evidence>
<dbReference type="KEGG" id="bte:BTH_I0810"/>
<keyword evidence="7" id="KW-0813">Transport</keyword>
<evidence type="ECO:0000259" key="8">
    <source>
        <dbReference type="Pfam" id="PF06808"/>
    </source>
</evidence>
<keyword evidence="4 7" id="KW-0812">Transmembrane</keyword>
<dbReference type="NCBIfam" id="TIGR00786">
    <property type="entry name" value="dctM"/>
    <property type="match status" value="1"/>
</dbReference>
<comment type="similarity">
    <text evidence="7">Belongs to the TRAP transporter large permease family.</text>
</comment>
<feature type="transmembrane region" description="Helical" evidence="7">
    <location>
        <begin position="91"/>
        <end position="108"/>
    </location>
</feature>
<dbReference type="Pfam" id="PF06808">
    <property type="entry name" value="DctM"/>
    <property type="match status" value="1"/>
</dbReference>
<dbReference type="InterPro" id="IPR004681">
    <property type="entry name" value="TRAP_DctM"/>
</dbReference>
<dbReference type="PANTHER" id="PTHR33362">
    <property type="entry name" value="SIALIC ACID TRAP TRANSPORTER PERMEASE PROTEIN SIAT-RELATED"/>
    <property type="match status" value="1"/>
</dbReference>
<dbReference type="GO" id="GO:0022857">
    <property type="term" value="F:transmembrane transporter activity"/>
    <property type="evidence" value="ECO:0007669"/>
    <property type="project" value="UniProtKB-UniRule"/>
</dbReference>
<feature type="transmembrane region" description="Helical" evidence="7">
    <location>
        <begin position="380"/>
        <end position="397"/>
    </location>
</feature>